<dbReference type="PANTHER" id="PTHR30146">
    <property type="entry name" value="LACI-RELATED TRANSCRIPTIONAL REPRESSOR"/>
    <property type="match status" value="1"/>
</dbReference>
<keyword evidence="3" id="KW-0238">DNA-binding</keyword>
<dbReference type="Proteomes" id="UP000529795">
    <property type="component" value="Unassembled WGS sequence"/>
</dbReference>
<organism evidence="6 7">
    <name type="scientific">Sphingomonas jinjuensis</name>
    <dbReference type="NCBI Taxonomy" id="535907"/>
    <lineage>
        <taxon>Bacteria</taxon>
        <taxon>Pseudomonadati</taxon>
        <taxon>Pseudomonadota</taxon>
        <taxon>Alphaproteobacteria</taxon>
        <taxon>Sphingomonadales</taxon>
        <taxon>Sphingomonadaceae</taxon>
        <taxon>Sphingomonas</taxon>
    </lineage>
</organism>
<keyword evidence="4" id="KW-0804">Transcription</keyword>
<gene>
    <name evidence="6" type="ORF">GGQ80_001464</name>
</gene>
<evidence type="ECO:0000259" key="5">
    <source>
        <dbReference type="PROSITE" id="PS50932"/>
    </source>
</evidence>
<comment type="caution">
    <text evidence="6">The sequence shown here is derived from an EMBL/GenBank/DDBJ whole genome shotgun (WGS) entry which is preliminary data.</text>
</comment>
<dbReference type="PANTHER" id="PTHR30146:SF151">
    <property type="entry name" value="HTH-TYPE TRANSCRIPTIONAL REPRESSOR CYTR"/>
    <property type="match status" value="1"/>
</dbReference>
<accession>A0A840FAB4</accession>
<dbReference type="GO" id="GO:0003700">
    <property type="term" value="F:DNA-binding transcription factor activity"/>
    <property type="evidence" value="ECO:0007669"/>
    <property type="project" value="TreeGrafter"/>
</dbReference>
<evidence type="ECO:0000313" key="6">
    <source>
        <dbReference type="EMBL" id="MBB4153562.1"/>
    </source>
</evidence>
<keyword evidence="7" id="KW-1185">Reference proteome</keyword>
<dbReference type="CDD" id="cd06267">
    <property type="entry name" value="PBP1_LacI_sugar_binding-like"/>
    <property type="match status" value="1"/>
</dbReference>
<name>A0A840FAB4_9SPHN</name>
<evidence type="ECO:0000256" key="3">
    <source>
        <dbReference type="ARBA" id="ARBA00023125"/>
    </source>
</evidence>
<dbReference type="InterPro" id="IPR028082">
    <property type="entry name" value="Peripla_BP_I"/>
</dbReference>
<keyword evidence="2" id="KW-0805">Transcription regulation</keyword>
<dbReference type="Pfam" id="PF13377">
    <property type="entry name" value="Peripla_BP_3"/>
    <property type="match status" value="1"/>
</dbReference>
<dbReference type="SUPFAM" id="SSF47413">
    <property type="entry name" value="lambda repressor-like DNA-binding domains"/>
    <property type="match status" value="1"/>
</dbReference>
<dbReference type="Gene3D" id="1.10.260.40">
    <property type="entry name" value="lambda repressor-like DNA-binding domains"/>
    <property type="match status" value="1"/>
</dbReference>
<evidence type="ECO:0000256" key="2">
    <source>
        <dbReference type="ARBA" id="ARBA00023015"/>
    </source>
</evidence>
<evidence type="ECO:0000313" key="7">
    <source>
        <dbReference type="Proteomes" id="UP000529795"/>
    </source>
</evidence>
<evidence type="ECO:0000256" key="4">
    <source>
        <dbReference type="ARBA" id="ARBA00023163"/>
    </source>
</evidence>
<feature type="domain" description="HTH lacI-type" evidence="5">
    <location>
        <begin position="6"/>
        <end position="60"/>
    </location>
</feature>
<keyword evidence="1" id="KW-0678">Repressor</keyword>
<dbReference type="InterPro" id="IPR046335">
    <property type="entry name" value="LacI/GalR-like_sensor"/>
</dbReference>
<sequence length="330" mass="34378">MRSASATIRDVARVAEVSVASVSRALNGHSSVHPDTRARVVAAAKTLGYVPHAGARSLSMARTHAIGVVLPDLHGEFFSEIVRGMDREVSARGYHLLLSNMHADAALAAQAIRSMRGRVDGLIVMAPQLDAEGLDDALPPDLPAVLVNAHDDIGRAGFRVDNAAGIAAVVRHLVDGGRRKLVHVAGPSGNIDAGERREGFLTAMAEHAPGVEPVVIEGDFREASGATAVGLLRARGLAFDGIVAANDMMALGVMAALREADIAVPRAVAVTGFDDVPLARYLGLTTVRVPIADMGARAVARLIGALEDAPLTDDVETIDTDLVVRTTTGS</sequence>
<proteinExistence type="predicted"/>
<dbReference type="GO" id="GO:0000976">
    <property type="term" value="F:transcription cis-regulatory region binding"/>
    <property type="evidence" value="ECO:0007669"/>
    <property type="project" value="TreeGrafter"/>
</dbReference>
<dbReference type="PROSITE" id="PS50932">
    <property type="entry name" value="HTH_LACI_2"/>
    <property type="match status" value="1"/>
</dbReference>
<dbReference type="Gene3D" id="3.40.50.2300">
    <property type="match status" value="2"/>
</dbReference>
<dbReference type="SMART" id="SM00354">
    <property type="entry name" value="HTH_LACI"/>
    <property type="match status" value="1"/>
</dbReference>
<dbReference type="InterPro" id="IPR010982">
    <property type="entry name" value="Lambda_DNA-bd_dom_sf"/>
</dbReference>
<dbReference type="AlphaFoldDB" id="A0A840FAB4"/>
<dbReference type="PROSITE" id="PS00356">
    <property type="entry name" value="HTH_LACI_1"/>
    <property type="match status" value="1"/>
</dbReference>
<evidence type="ECO:0000256" key="1">
    <source>
        <dbReference type="ARBA" id="ARBA00022491"/>
    </source>
</evidence>
<dbReference type="RefSeq" id="WP_183983224.1">
    <property type="nucleotide sequence ID" value="NZ_JACIEV010000003.1"/>
</dbReference>
<reference evidence="6 7" key="1">
    <citation type="submission" date="2020-08" db="EMBL/GenBank/DDBJ databases">
        <title>Genomic Encyclopedia of Type Strains, Phase IV (KMG-IV): sequencing the most valuable type-strain genomes for metagenomic binning, comparative biology and taxonomic classification.</title>
        <authorList>
            <person name="Goeker M."/>
        </authorList>
    </citation>
    <scope>NUCLEOTIDE SEQUENCE [LARGE SCALE GENOMIC DNA]</scope>
    <source>
        <strain evidence="6 7">YC6723</strain>
    </source>
</reference>
<dbReference type="SUPFAM" id="SSF53822">
    <property type="entry name" value="Periplasmic binding protein-like I"/>
    <property type="match status" value="1"/>
</dbReference>
<protein>
    <submittedName>
        <fullName evidence="6">LacI family transcriptional regulator</fullName>
    </submittedName>
</protein>
<dbReference type="EMBL" id="JACIEV010000003">
    <property type="protein sequence ID" value="MBB4153562.1"/>
    <property type="molecule type" value="Genomic_DNA"/>
</dbReference>
<dbReference type="InterPro" id="IPR000843">
    <property type="entry name" value="HTH_LacI"/>
</dbReference>
<dbReference type="Pfam" id="PF00356">
    <property type="entry name" value="LacI"/>
    <property type="match status" value="1"/>
</dbReference>
<dbReference type="CDD" id="cd01392">
    <property type="entry name" value="HTH_LacI"/>
    <property type="match status" value="1"/>
</dbReference>